<keyword evidence="2" id="KW-1185">Reference proteome</keyword>
<gene>
    <name evidence="1" type="ORF">DFR51_3579</name>
</gene>
<dbReference type="EMBL" id="RBWX01000012">
    <property type="protein sequence ID" value="RKS84979.1"/>
    <property type="molecule type" value="Genomic_DNA"/>
</dbReference>
<comment type="caution">
    <text evidence="1">The sequence shown here is derived from an EMBL/GenBank/DDBJ whole genome shotgun (WGS) entry which is preliminary data.</text>
</comment>
<proteinExistence type="predicted"/>
<sequence>MRDDQAFERKTKRKIALVGNLGSINTVRTDFEHHMISVVHM</sequence>
<protein>
    <submittedName>
        <fullName evidence="1">Uncharacterized protein</fullName>
    </submittedName>
</protein>
<organism evidence="1 2">
    <name type="scientific">Sphingosinicella microcystinivorans</name>
    <dbReference type="NCBI Taxonomy" id="335406"/>
    <lineage>
        <taxon>Bacteria</taxon>
        <taxon>Pseudomonadati</taxon>
        <taxon>Pseudomonadota</taxon>
        <taxon>Alphaproteobacteria</taxon>
        <taxon>Sphingomonadales</taxon>
        <taxon>Sphingosinicellaceae</taxon>
        <taxon>Sphingosinicella</taxon>
    </lineage>
</organism>
<evidence type="ECO:0000313" key="2">
    <source>
        <dbReference type="Proteomes" id="UP000276029"/>
    </source>
</evidence>
<dbReference type="Proteomes" id="UP000276029">
    <property type="component" value="Unassembled WGS sequence"/>
</dbReference>
<evidence type="ECO:0000313" key="1">
    <source>
        <dbReference type="EMBL" id="RKS84979.1"/>
    </source>
</evidence>
<accession>A0ABX9SUK6</accession>
<reference evidence="1 2" key="1">
    <citation type="submission" date="2018-10" db="EMBL/GenBank/DDBJ databases">
        <title>Genomic Encyclopedia of Type Strains, Phase IV (KMG-IV): sequencing the most valuable type-strain genomes for metagenomic binning, comparative biology and taxonomic classification.</title>
        <authorList>
            <person name="Goeker M."/>
        </authorList>
    </citation>
    <scope>NUCLEOTIDE SEQUENCE [LARGE SCALE GENOMIC DNA]</scope>
    <source>
        <strain evidence="1 2">DSM 19791</strain>
    </source>
</reference>
<name>A0ABX9SUK6_SPHMI</name>